<name>A0A8C9XZW5_SANLU</name>
<dbReference type="Proteomes" id="UP000694568">
    <property type="component" value="Unplaced"/>
</dbReference>
<dbReference type="Ensembl" id="ENSSLUT00000019060.1">
    <property type="protein sequence ID" value="ENSSLUP00000018474.1"/>
    <property type="gene ID" value="ENSSLUG00000008606.1"/>
</dbReference>
<accession>A0A8C9XZW5</accession>
<dbReference type="AlphaFoldDB" id="A0A8C9XZW5"/>
<reference evidence="1" key="1">
    <citation type="submission" date="2025-08" db="UniProtKB">
        <authorList>
            <consortium name="Ensembl"/>
        </authorList>
    </citation>
    <scope>IDENTIFICATION</scope>
</reference>
<proteinExistence type="predicted"/>
<organism evidence="1 2">
    <name type="scientific">Sander lucioperca</name>
    <name type="common">Pike-perch</name>
    <name type="synonym">Perca lucioperca</name>
    <dbReference type="NCBI Taxonomy" id="283035"/>
    <lineage>
        <taxon>Eukaryota</taxon>
        <taxon>Metazoa</taxon>
        <taxon>Chordata</taxon>
        <taxon>Craniata</taxon>
        <taxon>Vertebrata</taxon>
        <taxon>Euteleostomi</taxon>
        <taxon>Actinopterygii</taxon>
        <taxon>Neopterygii</taxon>
        <taxon>Teleostei</taxon>
        <taxon>Neoteleostei</taxon>
        <taxon>Acanthomorphata</taxon>
        <taxon>Eupercaria</taxon>
        <taxon>Perciformes</taxon>
        <taxon>Percoidei</taxon>
        <taxon>Percidae</taxon>
        <taxon>Luciopercinae</taxon>
        <taxon>Sander</taxon>
    </lineage>
</organism>
<reference evidence="1" key="2">
    <citation type="submission" date="2025-09" db="UniProtKB">
        <authorList>
            <consortium name="Ensembl"/>
        </authorList>
    </citation>
    <scope>IDENTIFICATION</scope>
</reference>
<sequence>CLVNCTVQVEIANTCTLSPNSGDGWLAPSSRGVGELESPLRETGRVITLLGKAEVDVGFVTLSEDRSNVDRPSFRAPQCVLEKGRQGVENKCLSCVMSGHCTDIEKPTL</sequence>
<evidence type="ECO:0000313" key="1">
    <source>
        <dbReference type="Ensembl" id="ENSSLUP00000018474.1"/>
    </source>
</evidence>
<keyword evidence="2" id="KW-1185">Reference proteome</keyword>
<evidence type="ECO:0000313" key="2">
    <source>
        <dbReference type="Proteomes" id="UP000694568"/>
    </source>
</evidence>
<protein>
    <submittedName>
        <fullName evidence="1">Uncharacterized protein</fullName>
    </submittedName>
</protein>